<keyword evidence="2" id="KW-0472">Membrane</keyword>
<accession>A0A3B0WP53</accession>
<gene>
    <name evidence="3" type="ORF">MNBD_GAMMA07-35</name>
</gene>
<feature type="transmembrane region" description="Helical" evidence="2">
    <location>
        <begin position="12"/>
        <end position="31"/>
    </location>
</feature>
<organism evidence="3">
    <name type="scientific">hydrothermal vent metagenome</name>
    <dbReference type="NCBI Taxonomy" id="652676"/>
    <lineage>
        <taxon>unclassified sequences</taxon>
        <taxon>metagenomes</taxon>
        <taxon>ecological metagenomes</taxon>
    </lineage>
</organism>
<sequence length="202" mass="23318">MKYKMTRETGWILSILLFIFSIACGVAILYFSKTEIISVTNLNKTGGMVGPIEVKKENSIYVVMVKQYVNLNEWSAIDIGVYDESEKYLFSFNGEMWHESGYDEGYWEEDESSYELPITFNKPGKYMLDVSVESSNAANVNDLVITIKTRRGSAFIFYWLGSISLVFIYFVFKQEKQAPKLKRAEKKPALKQTNKQKTITRK</sequence>
<feature type="transmembrane region" description="Helical" evidence="2">
    <location>
        <begin position="155"/>
        <end position="172"/>
    </location>
</feature>
<protein>
    <submittedName>
        <fullName evidence="3">Uncharacterized protein</fullName>
    </submittedName>
</protein>
<feature type="region of interest" description="Disordered" evidence="1">
    <location>
        <begin position="183"/>
        <end position="202"/>
    </location>
</feature>
<evidence type="ECO:0000256" key="2">
    <source>
        <dbReference type="SAM" id="Phobius"/>
    </source>
</evidence>
<proteinExistence type="predicted"/>
<feature type="compositionally biased region" description="Polar residues" evidence="1">
    <location>
        <begin position="191"/>
        <end position="202"/>
    </location>
</feature>
<dbReference type="EMBL" id="UOFF01000333">
    <property type="protein sequence ID" value="VAW57091.1"/>
    <property type="molecule type" value="Genomic_DNA"/>
</dbReference>
<reference evidence="3" key="1">
    <citation type="submission" date="2018-06" db="EMBL/GenBank/DDBJ databases">
        <authorList>
            <person name="Zhirakovskaya E."/>
        </authorList>
    </citation>
    <scope>NUCLEOTIDE SEQUENCE</scope>
</reference>
<keyword evidence="2" id="KW-0812">Transmembrane</keyword>
<evidence type="ECO:0000256" key="1">
    <source>
        <dbReference type="SAM" id="MobiDB-lite"/>
    </source>
</evidence>
<dbReference type="AlphaFoldDB" id="A0A3B0WP53"/>
<dbReference type="PROSITE" id="PS51257">
    <property type="entry name" value="PROKAR_LIPOPROTEIN"/>
    <property type="match status" value="1"/>
</dbReference>
<name>A0A3B0WP53_9ZZZZ</name>
<evidence type="ECO:0000313" key="3">
    <source>
        <dbReference type="EMBL" id="VAW57091.1"/>
    </source>
</evidence>
<keyword evidence="2" id="KW-1133">Transmembrane helix</keyword>